<keyword evidence="2" id="KW-0444">Lipid biosynthesis</keyword>
<evidence type="ECO:0000259" key="12">
    <source>
        <dbReference type="Pfam" id="PF07479"/>
    </source>
</evidence>
<protein>
    <recommendedName>
        <fullName evidence="9">Glycerol-3-phosphate dehydrogenase</fullName>
        <ecNumber evidence="9">1.1.1.94</ecNumber>
    </recommendedName>
</protein>
<dbReference type="Pfam" id="PF07479">
    <property type="entry name" value="NAD_Gly3P_dh_C"/>
    <property type="match status" value="1"/>
</dbReference>
<dbReference type="AlphaFoldDB" id="M3FUW4"/>
<keyword evidence="7" id="KW-1208">Phospholipid metabolism</keyword>
<evidence type="ECO:0000256" key="8">
    <source>
        <dbReference type="RuleBase" id="RU000437"/>
    </source>
</evidence>
<evidence type="ECO:0000256" key="2">
    <source>
        <dbReference type="ARBA" id="ARBA00022516"/>
    </source>
</evidence>
<feature type="domain" description="Glycerol-3-phosphate dehydrogenase NAD-dependent C-terminal" evidence="12">
    <location>
        <begin position="105"/>
        <end position="186"/>
    </location>
</feature>
<dbReference type="EMBL" id="KB405060">
    <property type="protein sequence ID" value="EMF56740.1"/>
    <property type="molecule type" value="Genomic_DNA"/>
</dbReference>
<comment type="similarity">
    <text evidence="1 8">Belongs to the NAD-dependent glycerol-3-phosphate dehydrogenase family.</text>
</comment>
<dbReference type="SUPFAM" id="SSF48179">
    <property type="entry name" value="6-phosphogluconate dehydrogenase C-terminal domain-like"/>
    <property type="match status" value="1"/>
</dbReference>
<keyword evidence="5" id="KW-0443">Lipid metabolism</keyword>
<feature type="compositionally biased region" description="Basic and acidic residues" evidence="10">
    <location>
        <begin position="200"/>
        <end position="217"/>
    </location>
</feature>
<evidence type="ECO:0000256" key="4">
    <source>
        <dbReference type="ARBA" id="ARBA00023027"/>
    </source>
</evidence>
<dbReference type="InterPro" id="IPR036291">
    <property type="entry name" value="NAD(P)-bd_dom_sf"/>
</dbReference>
<dbReference type="GO" id="GO:0008654">
    <property type="term" value="P:phospholipid biosynthetic process"/>
    <property type="evidence" value="ECO:0007669"/>
    <property type="project" value="UniProtKB-KW"/>
</dbReference>
<evidence type="ECO:0000256" key="10">
    <source>
        <dbReference type="SAM" id="MobiDB-lite"/>
    </source>
</evidence>
<dbReference type="PANTHER" id="PTHR11728">
    <property type="entry name" value="GLYCEROL-3-PHOSPHATE DEHYDROGENASE"/>
    <property type="match status" value="1"/>
</dbReference>
<dbReference type="PANTHER" id="PTHR11728:SF1">
    <property type="entry name" value="GLYCEROL-3-PHOSPHATE DEHYDROGENASE [NAD(+)] 2, CHLOROPLASTIC"/>
    <property type="match status" value="1"/>
</dbReference>
<dbReference type="GO" id="GO:0051287">
    <property type="term" value="F:NAD binding"/>
    <property type="evidence" value="ECO:0007669"/>
    <property type="project" value="InterPro"/>
</dbReference>
<evidence type="ECO:0000256" key="1">
    <source>
        <dbReference type="ARBA" id="ARBA00011009"/>
    </source>
</evidence>
<feature type="compositionally biased region" description="Polar residues" evidence="10">
    <location>
        <begin position="292"/>
        <end position="304"/>
    </location>
</feature>
<gene>
    <name evidence="13" type="ORF">SBD_1823</name>
</gene>
<keyword evidence="3 8" id="KW-0560">Oxidoreductase</keyword>
<dbReference type="GO" id="GO:0005829">
    <property type="term" value="C:cytosol"/>
    <property type="evidence" value="ECO:0007669"/>
    <property type="project" value="TreeGrafter"/>
</dbReference>
<dbReference type="NCBIfam" id="NF000942">
    <property type="entry name" value="PRK00094.1-4"/>
    <property type="match status" value="1"/>
</dbReference>
<evidence type="ECO:0000259" key="11">
    <source>
        <dbReference type="Pfam" id="PF01210"/>
    </source>
</evidence>
<feature type="compositionally biased region" description="Low complexity" evidence="10">
    <location>
        <begin position="252"/>
        <end position="284"/>
    </location>
</feature>
<feature type="compositionally biased region" description="Polar residues" evidence="10">
    <location>
        <begin position="174"/>
        <end position="184"/>
    </location>
</feature>
<dbReference type="GO" id="GO:0141153">
    <property type="term" value="F:glycerol-3-phosphate dehydrogenase (NADP+) activity"/>
    <property type="evidence" value="ECO:0007669"/>
    <property type="project" value="RHEA"/>
</dbReference>
<dbReference type="InterPro" id="IPR008927">
    <property type="entry name" value="6-PGluconate_DH-like_C_sf"/>
</dbReference>
<accession>M3FUW4</accession>
<dbReference type="InterPro" id="IPR011128">
    <property type="entry name" value="G3P_DH_NAD-dep_N"/>
</dbReference>
<dbReference type="Pfam" id="PF01210">
    <property type="entry name" value="NAD_Gly3P_dh_N"/>
    <property type="match status" value="1"/>
</dbReference>
<evidence type="ECO:0000313" key="14">
    <source>
        <dbReference type="Proteomes" id="UP000030760"/>
    </source>
</evidence>
<proteinExistence type="inferred from homology"/>
<dbReference type="EC" id="1.1.1.94" evidence="9"/>
<keyword evidence="6" id="KW-0594">Phospholipid biosynthesis</keyword>
<evidence type="ECO:0000256" key="7">
    <source>
        <dbReference type="ARBA" id="ARBA00023264"/>
    </source>
</evidence>
<sequence length="304" mass="32179">MLSVPALSLRRCLAAWAPHIPPQTVIVSLMKGIETGSALRASEIIREVTGVPAERVAVLSGPNLAREIMARQPAAATIACPDEDAAQAFQAACHTPYFRPYTSTDVIGCEMGGALKNVIALAVGIATGMGPGHNATALIMTRGLAESTRLATALGAEPGSLAGLSGMGDLVATCSSPLSRNRSFGTPPRSRPERRRGRRRDPADHRGCQERRGDPRPRPRPRPRRRHADHDRGHRRAARQSHPRRGRRRPDAAATQARIAAPTTFTPSASSTAPSSPCGSSSLSDRAAGSPWNKNPTRSTGLAA</sequence>
<dbReference type="InterPro" id="IPR013328">
    <property type="entry name" value="6PGD_dom2"/>
</dbReference>
<dbReference type="GO" id="GO:0005975">
    <property type="term" value="P:carbohydrate metabolic process"/>
    <property type="evidence" value="ECO:0007669"/>
    <property type="project" value="InterPro"/>
</dbReference>
<dbReference type="GO" id="GO:0046168">
    <property type="term" value="P:glycerol-3-phosphate catabolic process"/>
    <property type="evidence" value="ECO:0007669"/>
    <property type="project" value="InterPro"/>
</dbReference>
<evidence type="ECO:0000256" key="5">
    <source>
        <dbReference type="ARBA" id="ARBA00023098"/>
    </source>
</evidence>
<dbReference type="InterPro" id="IPR006109">
    <property type="entry name" value="G3P_DH_NAD-dep_C"/>
</dbReference>
<dbReference type="Proteomes" id="UP000030760">
    <property type="component" value="Unassembled WGS sequence"/>
</dbReference>
<dbReference type="Gene3D" id="3.40.50.720">
    <property type="entry name" value="NAD(P)-binding Rossmann-like Domain"/>
    <property type="match status" value="1"/>
</dbReference>
<dbReference type="InterPro" id="IPR006168">
    <property type="entry name" value="G3P_DH_NAD-dep"/>
</dbReference>
<evidence type="ECO:0000256" key="9">
    <source>
        <dbReference type="RuleBase" id="RU000439"/>
    </source>
</evidence>
<dbReference type="Gene3D" id="1.10.1040.10">
    <property type="entry name" value="N-(1-d-carboxylethyl)-l-norvaline Dehydrogenase, domain 2"/>
    <property type="match status" value="1"/>
</dbReference>
<evidence type="ECO:0000313" key="13">
    <source>
        <dbReference type="EMBL" id="EMF56740.1"/>
    </source>
</evidence>
<name>M3FUW4_9ACTN</name>
<reference evidence="14" key="1">
    <citation type="journal article" date="2013" name="Genome Announc.">
        <title>Draft Genome Sequence of Streptomyces bottropensis ATCC 25435, a Bottromycin-Producing Actinomycete.</title>
        <authorList>
            <person name="Zhang H."/>
            <person name="Zhou W."/>
            <person name="Zhuang Y."/>
            <person name="Liang X."/>
            <person name="Liu T."/>
        </authorList>
    </citation>
    <scope>NUCLEOTIDE SEQUENCE [LARGE SCALE GENOMIC DNA]</scope>
    <source>
        <strain evidence="14">ATCC 25435</strain>
    </source>
</reference>
<dbReference type="SUPFAM" id="SSF51735">
    <property type="entry name" value="NAD(P)-binding Rossmann-fold domains"/>
    <property type="match status" value="1"/>
</dbReference>
<evidence type="ECO:0000256" key="3">
    <source>
        <dbReference type="ARBA" id="ARBA00023002"/>
    </source>
</evidence>
<feature type="region of interest" description="Disordered" evidence="10">
    <location>
        <begin position="174"/>
        <end position="304"/>
    </location>
</feature>
<evidence type="ECO:0000256" key="6">
    <source>
        <dbReference type="ARBA" id="ARBA00023209"/>
    </source>
</evidence>
<organism evidence="13 14">
    <name type="scientific">Streptomyces bottropensis ATCC 25435</name>
    <dbReference type="NCBI Taxonomy" id="1054862"/>
    <lineage>
        <taxon>Bacteria</taxon>
        <taxon>Bacillati</taxon>
        <taxon>Actinomycetota</taxon>
        <taxon>Actinomycetes</taxon>
        <taxon>Kitasatosporales</taxon>
        <taxon>Streptomycetaceae</taxon>
        <taxon>Streptomyces</taxon>
    </lineage>
</organism>
<keyword evidence="4 8" id="KW-0520">NAD</keyword>
<feature type="domain" description="Glycerol-3-phosphate dehydrogenase NAD-dependent N-terminal" evidence="11">
    <location>
        <begin position="2"/>
        <end position="85"/>
    </location>
</feature>
<feature type="compositionally biased region" description="Basic residues" evidence="10">
    <location>
        <begin position="218"/>
        <end position="248"/>
    </location>
</feature>
<dbReference type="PRINTS" id="PR00077">
    <property type="entry name" value="GPDHDRGNASE"/>
</dbReference>
<comment type="catalytic activity">
    <reaction evidence="9">
        <text>sn-glycerol 3-phosphate + NADP(+) = dihydroxyacetone phosphate + NADPH + H(+)</text>
        <dbReference type="Rhea" id="RHEA:11096"/>
        <dbReference type="ChEBI" id="CHEBI:15378"/>
        <dbReference type="ChEBI" id="CHEBI:57597"/>
        <dbReference type="ChEBI" id="CHEBI:57642"/>
        <dbReference type="ChEBI" id="CHEBI:57783"/>
        <dbReference type="ChEBI" id="CHEBI:58349"/>
        <dbReference type="EC" id="1.1.1.94"/>
    </reaction>
</comment>